<feature type="region of interest" description="Disordered" evidence="1">
    <location>
        <begin position="331"/>
        <end position="355"/>
    </location>
</feature>
<feature type="region of interest" description="Disordered" evidence="1">
    <location>
        <begin position="76"/>
        <end position="102"/>
    </location>
</feature>
<dbReference type="PANTHER" id="PTHR46599:SF6">
    <property type="entry name" value="DUAL SPECIFICITY PHOSPHATASE 26"/>
    <property type="match status" value="1"/>
</dbReference>
<dbReference type="Proteomes" id="UP000327044">
    <property type="component" value="Unassembled WGS sequence"/>
</dbReference>
<reference evidence="3 4" key="1">
    <citation type="journal article" date="2018" name="Elife">
        <title>Firefly genomes illuminate parallel origins of bioluminescence in beetles.</title>
        <authorList>
            <person name="Fallon T.R."/>
            <person name="Lower S.E."/>
            <person name="Chang C.H."/>
            <person name="Bessho-Uehara M."/>
            <person name="Martin G.J."/>
            <person name="Bewick A.J."/>
            <person name="Behringer M."/>
            <person name="Debat H.J."/>
            <person name="Wong I."/>
            <person name="Day J.C."/>
            <person name="Suvorov A."/>
            <person name="Silva C.J."/>
            <person name="Stanger-Hall K.F."/>
            <person name="Hall D.W."/>
            <person name="Schmitz R.J."/>
            <person name="Nelson D.R."/>
            <person name="Lewis S.M."/>
            <person name="Shigenobu S."/>
            <person name="Bybee S.M."/>
            <person name="Larracuente A.M."/>
            <person name="Oba Y."/>
            <person name="Weng J.K."/>
        </authorList>
    </citation>
    <scope>NUCLEOTIDE SEQUENCE [LARGE SCALE GENOMIC DNA]</scope>
    <source>
        <strain evidence="3">1611_PpyrPB1</strain>
        <tissue evidence="3">Whole body</tissue>
    </source>
</reference>
<keyword evidence="4" id="KW-1185">Reference proteome</keyword>
<feature type="compositionally biased region" description="Acidic residues" evidence="1">
    <location>
        <begin position="32"/>
        <end position="54"/>
    </location>
</feature>
<sequence length="429" mass="49527">MSDKVRDISSADFRRLTYEQQMAYMKRLHEECDSDENNDNPEIIADDPELSDDEPALRSDLLQVDDSDIEDVYADPDIEVEIDDDDESSDENSDGESDSDDRVLRAKDGTLWKLTSPSAHQTPTQNILRQRSGTSRTTKNLSVSDTFRCIFNQVMCNIVIKETNRKANEVYSKWNISNPEKPQKIWKPLTEEEFDGYLGILITAGVRHSSSEDVKELWRMDAYPLYRATMAINRFWAITRFLRFDNANTRPQRLESDKAAAITELWLLLNNNLRAHYVPSECLTVDEQLFPYRGRTRFTQYMPAKPAKYGIKIWWVCDSLNSYPLTGQIYTGKSPKGREQNQGERNNPMESRKNERRRIFLQTLGKHLAMPTIESRTKNPRMCQNFSTKSGIECMLGRALVNPAISEEEEKPRDASGRLVDIKEINDVK</sequence>
<dbReference type="EMBL" id="VVIM01000765">
    <property type="protein sequence ID" value="KAB0790778.1"/>
    <property type="molecule type" value="Genomic_DNA"/>
</dbReference>
<protein>
    <recommendedName>
        <fullName evidence="2">PiggyBac transposable element-derived protein domain-containing protein</fullName>
    </recommendedName>
</protein>
<comment type="caution">
    <text evidence="3">The sequence shown here is derived from an EMBL/GenBank/DDBJ whole genome shotgun (WGS) entry which is preliminary data.</text>
</comment>
<accession>A0A5N4A0H0</accession>
<feature type="compositionally biased region" description="Acidic residues" evidence="1">
    <location>
        <begin position="76"/>
        <end position="99"/>
    </location>
</feature>
<dbReference type="AlphaFoldDB" id="A0A5N4A0H0"/>
<name>A0A5N4A0H0_PHOPY</name>
<evidence type="ECO:0000313" key="3">
    <source>
        <dbReference type="EMBL" id="KAB0790778.1"/>
    </source>
</evidence>
<evidence type="ECO:0000313" key="4">
    <source>
        <dbReference type="Proteomes" id="UP000327044"/>
    </source>
</evidence>
<proteinExistence type="predicted"/>
<organism evidence="3 4">
    <name type="scientific">Photinus pyralis</name>
    <name type="common">Common eastern firefly</name>
    <name type="synonym">Lampyris pyralis</name>
    <dbReference type="NCBI Taxonomy" id="7054"/>
    <lineage>
        <taxon>Eukaryota</taxon>
        <taxon>Metazoa</taxon>
        <taxon>Ecdysozoa</taxon>
        <taxon>Arthropoda</taxon>
        <taxon>Hexapoda</taxon>
        <taxon>Insecta</taxon>
        <taxon>Pterygota</taxon>
        <taxon>Neoptera</taxon>
        <taxon>Endopterygota</taxon>
        <taxon>Coleoptera</taxon>
        <taxon>Polyphaga</taxon>
        <taxon>Elateriformia</taxon>
        <taxon>Elateroidea</taxon>
        <taxon>Lampyridae</taxon>
        <taxon>Lampyrinae</taxon>
        <taxon>Photinus</taxon>
    </lineage>
</organism>
<gene>
    <name evidence="3" type="ORF">PPYR_15353</name>
</gene>
<dbReference type="InterPro" id="IPR029526">
    <property type="entry name" value="PGBD"/>
</dbReference>
<feature type="domain" description="PiggyBac transposable element-derived protein" evidence="2">
    <location>
        <begin position="145"/>
        <end position="345"/>
    </location>
</feature>
<evidence type="ECO:0000256" key="1">
    <source>
        <dbReference type="SAM" id="MobiDB-lite"/>
    </source>
</evidence>
<dbReference type="PANTHER" id="PTHR46599">
    <property type="entry name" value="PIGGYBAC TRANSPOSABLE ELEMENT-DERIVED PROTEIN 4"/>
    <property type="match status" value="1"/>
</dbReference>
<evidence type="ECO:0000259" key="2">
    <source>
        <dbReference type="Pfam" id="PF13843"/>
    </source>
</evidence>
<dbReference type="InParanoid" id="A0A5N4A0H0"/>
<feature type="region of interest" description="Disordered" evidence="1">
    <location>
        <begin position="115"/>
        <end position="135"/>
    </location>
</feature>
<feature type="region of interest" description="Disordered" evidence="1">
    <location>
        <begin position="30"/>
        <end position="55"/>
    </location>
</feature>
<dbReference type="Pfam" id="PF13843">
    <property type="entry name" value="DDE_Tnp_1_7"/>
    <property type="match status" value="1"/>
</dbReference>